<dbReference type="PANTHER" id="PTHR44329:SF288">
    <property type="entry name" value="MITOGEN-ACTIVATED PROTEIN KINASE KINASE KINASE 20"/>
    <property type="match status" value="1"/>
</dbReference>
<sequence length="282" mass="32106">MFLSITSNTLLITRSVRILHELSISHPPSFCQLERLIARIYQSKLKLLMAVFSASDWFLTTRIENIFTKPSTDRFTSIWTIRKELENLQRVKTLANIVQQAGVMVAPNPYMTSQRNEEQPLVITGILLEYCGGGSLQYILGENRISKFRWQIWPLQIGIAFSQLHAIEQTHMDIKPSNIVLDLKGNATLIDISGMGFTHAWLAPEMKDEASPVNMSPRSRLLHDIWAYGKLLNEIAIHIDGDSFATKIQIIAKKLMHEEPKLRMRLSTAITQLRQALPRDSG</sequence>
<evidence type="ECO:0000256" key="1">
    <source>
        <dbReference type="ARBA" id="ARBA00022679"/>
    </source>
</evidence>
<accession>A0AAF0ILT0</accession>
<dbReference type="InterPro" id="IPR011009">
    <property type="entry name" value="Kinase-like_dom_sf"/>
</dbReference>
<reference evidence="6" key="1">
    <citation type="submission" date="2023-03" db="EMBL/GenBank/DDBJ databases">
        <title>Emydomyces testavorans Genome Sequence.</title>
        <authorList>
            <person name="Hoyer L."/>
        </authorList>
    </citation>
    <scope>NUCLEOTIDE SEQUENCE</scope>
    <source>
        <strain evidence="6">16-2883</strain>
    </source>
</reference>
<dbReference type="SUPFAM" id="SSF56112">
    <property type="entry name" value="Protein kinase-like (PK-like)"/>
    <property type="match status" value="1"/>
</dbReference>
<evidence type="ECO:0000256" key="2">
    <source>
        <dbReference type="ARBA" id="ARBA00022741"/>
    </source>
</evidence>
<keyword evidence="7" id="KW-1185">Reference proteome</keyword>
<dbReference type="GO" id="GO:0004674">
    <property type="term" value="F:protein serine/threonine kinase activity"/>
    <property type="evidence" value="ECO:0007669"/>
    <property type="project" value="TreeGrafter"/>
</dbReference>
<dbReference type="Proteomes" id="UP001219355">
    <property type="component" value="Chromosome 2"/>
</dbReference>
<dbReference type="GO" id="GO:0005524">
    <property type="term" value="F:ATP binding"/>
    <property type="evidence" value="ECO:0007669"/>
    <property type="project" value="UniProtKB-KW"/>
</dbReference>
<dbReference type="AlphaFoldDB" id="A0AAF0ILT0"/>
<proteinExistence type="predicted"/>
<evidence type="ECO:0000259" key="5">
    <source>
        <dbReference type="PROSITE" id="PS50011"/>
    </source>
</evidence>
<name>A0AAF0ILT0_9EURO</name>
<dbReference type="PANTHER" id="PTHR44329">
    <property type="entry name" value="SERINE/THREONINE-PROTEIN KINASE TNNI3K-RELATED"/>
    <property type="match status" value="1"/>
</dbReference>
<evidence type="ECO:0000313" key="6">
    <source>
        <dbReference type="EMBL" id="WEW59114.1"/>
    </source>
</evidence>
<keyword evidence="4" id="KW-0067">ATP-binding</keyword>
<organism evidence="6 7">
    <name type="scientific">Emydomyces testavorans</name>
    <dbReference type="NCBI Taxonomy" id="2070801"/>
    <lineage>
        <taxon>Eukaryota</taxon>
        <taxon>Fungi</taxon>
        <taxon>Dikarya</taxon>
        <taxon>Ascomycota</taxon>
        <taxon>Pezizomycotina</taxon>
        <taxon>Eurotiomycetes</taxon>
        <taxon>Eurotiomycetidae</taxon>
        <taxon>Onygenales</taxon>
        <taxon>Nannizziopsiaceae</taxon>
        <taxon>Emydomyces</taxon>
    </lineage>
</organism>
<feature type="domain" description="Protein kinase" evidence="5">
    <location>
        <begin position="1"/>
        <end position="282"/>
    </location>
</feature>
<dbReference type="SMART" id="SM00220">
    <property type="entry name" value="S_TKc"/>
    <property type="match status" value="1"/>
</dbReference>
<dbReference type="PROSITE" id="PS50011">
    <property type="entry name" value="PROTEIN_KINASE_DOM"/>
    <property type="match status" value="1"/>
</dbReference>
<gene>
    <name evidence="6" type="ORF">PRK78_004583</name>
</gene>
<protein>
    <recommendedName>
        <fullName evidence="5">Protein kinase domain-containing protein</fullName>
    </recommendedName>
</protein>
<keyword evidence="2" id="KW-0547">Nucleotide-binding</keyword>
<evidence type="ECO:0000256" key="4">
    <source>
        <dbReference type="ARBA" id="ARBA00022840"/>
    </source>
</evidence>
<keyword evidence="3" id="KW-0418">Kinase</keyword>
<evidence type="ECO:0000256" key="3">
    <source>
        <dbReference type="ARBA" id="ARBA00022777"/>
    </source>
</evidence>
<keyword evidence="1" id="KW-0808">Transferase</keyword>
<dbReference type="Pfam" id="PF00069">
    <property type="entry name" value="Pkinase"/>
    <property type="match status" value="1"/>
</dbReference>
<dbReference type="Gene3D" id="1.10.510.10">
    <property type="entry name" value="Transferase(Phosphotransferase) domain 1"/>
    <property type="match status" value="1"/>
</dbReference>
<dbReference type="InterPro" id="IPR051681">
    <property type="entry name" value="Ser/Thr_Kinases-Pseudokinases"/>
</dbReference>
<dbReference type="InterPro" id="IPR000719">
    <property type="entry name" value="Prot_kinase_dom"/>
</dbReference>
<dbReference type="EMBL" id="CP120628">
    <property type="protein sequence ID" value="WEW59114.1"/>
    <property type="molecule type" value="Genomic_DNA"/>
</dbReference>
<evidence type="ECO:0000313" key="7">
    <source>
        <dbReference type="Proteomes" id="UP001219355"/>
    </source>
</evidence>